<feature type="domain" description="GGDEF" evidence="7">
    <location>
        <begin position="373"/>
        <end position="511"/>
    </location>
</feature>
<keyword evidence="5" id="KW-1133">Transmembrane helix</keyword>
<dbReference type="Pfam" id="PF00989">
    <property type="entry name" value="PAS"/>
    <property type="match status" value="1"/>
</dbReference>
<dbReference type="InterPro" id="IPR043128">
    <property type="entry name" value="Rev_trsase/Diguanyl_cyclase"/>
</dbReference>
<feature type="transmembrane region" description="Helical" evidence="5">
    <location>
        <begin position="125"/>
        <end position="158"/>
    </location>
</feature>
<accession>A0A1I3ZIL4</accession>
<dbReference type="SUPFAM" id="SSF141868">
    <property type="entry name" value="EAL domain-like"/>
    <property type="match status" value="1"/>
</dbReference>
<dbReference type="AlphaFoldDB" id="A0A1I3ZIL4"/>
<sequence>MDAKAATDRPVKQDRETALKVEIINMLYGSNLKSFIVASLVALTLVYVEYDQVDNIILFAWCVIFCLVYGLRFYTIFYFQRNSNNYPPDYWLNIFRLSTLACGLAWGFAGYYFLSETNEIAHKAFITLVIVGVTGGAMMVYAVDAITSTLFSGSIYLLSLPGFFTNEIELSLAMAILLAVYIVYISIASINLGKKLRENILLHHAAIKQQAEIEKLSQHQRIHLDHTPMGVIEWDLNLCVVSWNAAAEEIFGHSQAEALHQHASFILPLEIQNQMLQKMHKLISEGSSTHCQNENLTKEHEIIYCEWTYTALRDSDNHVVGLATLVQNKTEFKKNQDEIQYLAYYDTLTDLPNRRLLTDRVTHAMHSSSRSKSYCAIFFIDLDNFKNINDLHGHSAGDMLLKSVSTRLKTLLRDEDTIARFGGDEFVILIENIGQTLSKSKKIAEVIYNKIINGISDIYNIGNVQYRTSCSIGICNFLGDTLSVNEIFKRADNAMFQAKSDGRSCFRFFDEKLQPSIEFKASLENDLRGAIFNRDIIPYFQPQVNHSHQLIGAEILLRWKHPKHGMISPAEFIPIAEDSDIINRIGTEVLQSACKQLAIWQNNPETARLVLSVNISARQFMQKNFVETVLSSIETYQCSGSRLRLEITESLMLKNINELATKIEKLRSYGITLSLDDFGTGYSSLSILRSFPLDEIKIDKSFVDHMLENVNDAHIIRTVINMSNHMGMTVIAEGVETEAQEMFLAENGCLNYQGYLFGKPMPLEEFNDFIKQPLAIH</sequence>
<dbReference type="EC" id="3.1.4.52" evidence="2"/>
<name>A0A1I3ZIL4_9GAMM</name>
<protein>
    <recommendedName>
        <fullName evidence="2">cyclic-guanylate-specific phosphodiesterase</fullName>
        <ecNumber evidence="2">3.1.4.52</ecNumber>
    </recommendedName>
</protein>
<evidence type="ECO:0000256" key="3">
    <source>
        <dbReference type="ARBA" id="ARBA00022636"/>
    </source>
</evidence>
<dbReference type="InterPro" id="IPR000160">
    <property type="entry name" value="GGDEF_dom"/>
</dbReference>
<proteinExistence type="predicted"/>
<dbReference type="PROSITE" id="PS50883">
    <property type="entry name" value="EAL"/>
    <property type="match status" value="1"/>
</dbReference>
<dbReference type="CDD" id="cd01948">
    <property type="entry name" value="EAL"/>
    <property type="match status" value="1"/>
</dbReference>
<feature type="domain" description="EAL" evidence="6">
    <location>
        <begin position="520"/>
        <end position="774"/>
    </location>
</feature>
<dbReference type="CDD" id="cd01949">
    <property type="entry name" value="GGDEF"/>
    <property type="match status" value="1"/>
</dbReference>
<dbReference type="InterPro" id="IPR001633">
    <property type="entry name" value="EAL_dom"/>
</dbReference>
<dbReference type="STRING" id="45496.SAMN04488079_1115"/>
<dbReference type="Gene3D" id="3.30.450.20">
    <property type="entry name" value="PAS domain"/>
    <property type="match status" value="1"/>
</dbReference>
<dbReference type="PANTHER" id="PTHR44757:SF2">
    <property type="entry name" value="BIOFILM ARCHITECTURE MAINTENANCE PROTEIN MBAA"/>
    <property type="match status" value="1"/>
</dbReference>
<dbReference type="EMBL" id="FOSH01000011">
    <property type="protein sequence ID" value="SFK43426.1"/>
    <property type="molecule type" value="Genomic_DNA"/>
</dbReference>
<dbReference type="FunFam" id="3.30.70.270:FF:000001">
    <property type="entry name" value="Diguanylate cyclase domain protein"/>
    <property type="match status" value="1"/>
</dbReference>
<comment type="cofactor">
    <cofactor evidence="1">
        <name>Mg(2+)</name>
        <dbReference type="ChEBI" id="CHEBI:18420"/>
    </cofactor>
</comment>
<evidence type="ECO:0000259" key="6">
    <source>
        <dbReference type="PROSITE" id="PS50883"/>
    </source>
</evidence>
<dbReference type="InterPro" id="IPR052155">
    <property type="entry name" value="Biofilm_reg_signaling"/>
</dbReference>
<keyword evidence="9" id="KW-1185">Reference proteome</keyword>
<dbReference type="OrthoDB" id="9813913at2"/>
<dbReference type="FunFam" id="3.20.20.450:FF:000001">
    <property type="entry name" value="Cyclic di-GMP phosphodiesterase yahA"/>
    <property type="match status" value="1"/>
</dbReference>
<dbReference type="RefSeq" id="WP_091714149.1">
    <property type="nucleotide sequence ID" value="NZ_FOSH01000011.1"/>
</dbReference>
<dbReference type="PANTHER" id="PTHR44757">
    <property type="entry name" value="DIGUANYLATE CYCLASE DGCP"/>
    <property type="match status" value="1"/>
</dbReference>
<gene>
    <name evidence="8" type="ORF">SAMN04488079_1115</name>
</gene>
<dbReference type="Pfam" id="PF00990">
    <property type="entry name" value="GGDEF"/>
    <property type="match status" value="1"/>
</dbReference>
<dbReference type="SUPFAM" id="SSF55785">
    <property type="entry name" value="PYP-like sensor domain (PAS domain)"/>
    <property type="match status" value="1"/>
</dbReference>
<evidence type="ECO:0000313" key="8">
    <source>
        <dbReference type="EMBL" id="SFK43426.1"/>
    </source>
</evidence>
<feature type="transmembrane region" description="Helical" evidence="5">
    <location>
        <begin position="57"/>
        <end position="79"/>
    </location>
</feature>
<evidence type="ECO:0000256" key="1">
    <source>
        <dbReference type="ARBA" id="ARBA00001946"/>
    </source>
</evidence>
<dbReference type="InterPro" id="IPR013767">
    <property type="entry name" value="PAS_fold"/>
</dbReference>
<keyword evidence="5" id="KW-0812">Transmembrane</keyword>
<evidence type="ECO:0000256" key="2">
    <source>
        <dbReference type="ARBA" id="ARBA00012282"/>
    </source>
</evidence>
<feature type="transmembrane region" description="Helical" evidence="5">
    <location>
        <begin position="170"/>
        <end position="192"/>
    </location>
</feature>
<dbReference type="Gene3D" id="3.30.70.270">
    <property type="match status" value="1"/>
</dbReference>
<evidence type="ECO:0000313" key="9">
    <source>
        <dbReference type="Proteomes" id="UP000198924"/>
    </source>
</evidence>
<dbReference type="Gene3D" id="3.20.20.450">
    <property type="entry name" value="EAL domain"/>
    <property type="match status" value="1"/>
</dbReference>
<dbReference type="SMART" id="SM00091">
    <property type="entry name" value="PAS"/>
    <property type="match status" value="1"/>
</dbReference>
<keyword evidence="3" id="KW-0973">c-di-GMP</keyword>
<dbReference type="Proteomes" id="UP000198924">
    <property type="component" value="Unassembled WGS sequence"/>
</dbReference>
<dbReference type="Pfam" id="PF00563">
    <property type="entry name" value="EAL"/>
    <property type="match status" value="1"/>
</dbReference>
<reference evidence="9" key="1">
    <citation type="submission" date="2016-10" db="EMBL/GenBank/DDBJ databases">
        <authorList>
            <person name="Varghese N."/>
            <person name="Submissions S."/>
        </authorList>
    </citation>
    <scope>NUCLEOTIDE SEQUENCE [LARGE SCALE GENOMIC DNA]</scope>
    <source>
        <strain evidence="9">DSM 11578</strain>
    </source>
</reference>
<dbReference type="PROSITE" id="PS50887">
    <property type="entry name" value="GGDEF"/>
    <property type="match status" value="1"/>
</dbReference>
<dbReference type="NCBIfam" id="TIGR00229">
    <property type="entry name" value="sensory_box"/>
    <property type="match status" value="1"/>
</dbReference>
<dbReference type="CDD" id="cd00130">
    <property type="entry name" value="PAS"/>
    <property type="match status" value="1"/>
</dbReference>
<feature type="transmembrane region" description="Helical" evidence="5">
    <location>
        <begin position="91"/>
        <end position="113"/>
    </location>
</feature>
<dbReference type="InterPro" id="IPR000014">
    <property type="entry name" value="PAS"/>
</dbReference>
<dbReference type="GO" id="GO:0071111">
    <property type="term" value="F:cyclic-guanylate-specific phosphodiesterase activity"/>
    <property type="evidence" value="ECO:0007669"/>
    <property type="project" value="UniProtKB-EC"/>
</dbReference>
<comment type="catalytic activity">
    <reaction evidence="4">
        <text>3',3'-c-di-GMP + H2O = 5'-phosphoguanylyl(3'-&gt;5')guanosine + H(+)</text>
        <dbReference type="Rhea" id="RHEA:24902"/>
        <dbReference type="ChEBI" id="CHEBI:15377"/>
        <dbReference type="ChEBI" id="CHEBI:15378"/>
        <dbReference type="ChEBI" id="CHEBI:58754"/>
        <dbReference type="ChEBI" id="CHEBI:58805"/>
        <dbReference type="EC" id="3.1.4.52"/>
    </reaction>
    <physiologicalReaction direction="left-to-right" evidence="4">
        <dbReference type="Rhea" id="RHEA:24903"/>
    </physiologicalReaction>
</comment>
<evidence type="ECO:0000256" key="4">
    <source>
        <dbReference type="ARBA" id="ARBA00051114"/>
    </source>
</evidence>
<dbReference type="SMART" id="SM00267">
    <property type="entry name" value="GGDEF"/>
    <property type="match status" value="1"/>
</dbReference>
<dbReference type="InterPro" id="IPR035965">
    <property type="entry name" value="PAS-like_dom_sf"/>
</dbReference>
<dbReference type="NCBIfam" id="TIGR00254">
    <property type="entry name" value="GGDEF"/>
    <property type="match status" value="1"/>
</dbReference>
<dbReference type="GO" id="GO:0071732">
    <property type="term" value="P:cellular response to nitric oxide"/>
    <property type="evidence" value="ECO:0007669"/>
    <property type="project" value="UniProtKB-ARBA"/>
</dbReference>
<keyword evidence="5" id="KW-0472">Membrane</keyword>
<evidence type="ECO:0000259" key="7">
    <source>
        <dbReference type="PROSITE" id="PS50887"/>
    </source>
</evidence>
<dbReference type="SMART" id="SM00052">
    <property type="entry name" value="EAL"/>
    <property type="match status" value="1"/>
</dbReference>
<evidence type="ECO:0000256" key="5">
    <source>
        <dbReference type="SAM" id="Phobius"/>
    </source>
</evidence>
<dbReference type="InterPro" id="IPR035919">
    <property type="entry name" value="EAL_sf"/>
</dbReference>
<dbReference type="InterPro" id="IPR029787">
    <property type="entry name" value="Nucleotide_cyclase"/>
</dbReference>
<dbReference type="SUPFAM" id="SSF55073">
    <property type="entry name" value="Nucleotide cyclase"/>
    <property type="match status" value="1"/>
</dbReference>
<dbReference type="GO" id="GO:0006355">
    <property type="term" value="P:regulation of DNA-templated transcription"/>
    <property type="evidence" value="ECO:0007669"/>
    <property type="project" value="InterPro"/>
</dbReference>
<organism evidence="8 9">
    <name type="scientific">Methylophaga sulfidovorans</name>
    <dbReference type="NCBI Taxonomy" id="45496"/>
    <lineage>
        <taxon>Bacteria</taxon>
        <taxon>Pseudomonadati</taxon>
        <taxon>Pseudomonadota</taxon>
        <taxon>Gammaproteobacteria</taxon>
        <taxon>Thiotrichales</taxon>
        <taxon>Piscirickettsiaceae</taxon>
        <taxon>Methylophaga</taxon>
    </lineage>
</organism>
<feature type="transmembrane region" description="Helical" evidence="5">
    <location>
        <begin position="32"/>
        <end position="50"/>
    </location>
</feature>